<protein>
    <submittedName>
        <fullName evidence="2">Uncharacterized protein</fullName>
    </submittedName>
</protein>
<evidence type="ECO:0000313" key="1">
    <source>
        <dbReference type="Proteomes" id="UP000887576"/>
    </source>
</evidence>
<proteinExistence type="predicted"/>
<dbReference type="WBParaSite" id="JU765_v2.g4108.t2">
    <property type="protein sequence ID" value="JU765_v2.g4108.t2"/>
    <property type="gene ID" value="JU765_v2.g4108"/>
</dbReference>
<accession>A0AC34R710</accession>
<organism evidence="1 2">
    <name type="scientific">Panagrolaimus sp. JU765</name>
    <dbReference type="NCBI Taxonomy" id="591449"/>
    <lineage>
        <taxon>Eukaryota</taxon>
        <taxon>Metazoa</taxon>
        <taxon>Ecdysozoa</taxon>
        <taxon>Nematoda</taxon>
        <taxon>Chromadorea</taxon>
        <taxon>Rhabditida</taxon>
        <taxon>Tylenchina</taxon>
        <taxon>Panagrolaimomorpha</taxon>
        <taxon>Panagrolaimoidea</taxon>
        <taxon>Panagrolaimidae</taxon>
        <taxon>Panagrolaimus</taxon>
    </lineage>
</organism>
<dbReference type="Proteomes" id="UP000887576">
    <property type="component" value="Unplaced"/>
</dbReference>
<evidence type="ECO:0000313" key="2">
    <source>
        <dbReference type="WBParaSite" id="JU765_v2.g4108.t2"/>
    </source>
</evidence>
<sequence length="409" mass="46289">MDDLRDEMDKYEKDKKDKSYLMIEEVIDPIEDRKQFTILRPSYRDLTPNENPVIKKIQETLENRIKRGILPGLSPETKEWVKKWKERFQNNENSQKEDFPAPKPLEIGSEDGLSPETKEWVKKWKERFQNNENSQKEDFPAPKPLEIGSEDGSILKKVADAIEDSDSASKTDQKPKMSEVFEVGSESGEKPVDLPQDDNGMRKGKLDGTKSMSQMIADRLGLPEDKGPIMIEPEGQILPLTLDYFTYEDAEIPSKVVVETKKKMTIIYDDGAEESNSKQSSEEHETNQLLKPSKEASEANILGNSQVQAAKTVKMESHDRLPVPADNPAVDPISSGKSDFAEATKQFSKNFVLTLSVSPLMFSIMAGFCLLILIIKAYFLYFPRHKRATLPPQKSEPPISVITVQKPLP</sequence>
<reference evidence="2" key="1">
    <citation type="submission" date="2022-11" db="UniProtKB">
        <authorList>
            <consortium name="WormBaseParasite"/>
        </authorList>
    </citation>
    <scope>IDENTIFICATION</scope>
</reference>
<name>A0AC34R710_9BILA</name>